<feature type="compositionally biased region" description="Basic and acidic residues" evidence="1">
    <location>
        <begin position="57"/>
        <end position="71"/>
    </location>
</feature>
<name>A0A5N6RLR9_9ROSI</name>
<feature type="region of interest" description="Disordered" evidence="1">
    <location>
        <begin position="1"/>
        <end position="71"/>
    </location>
</feature>
<feature type="compositionally biased region" description="Polar residues" evidence="1">
    <location>
        <begin position="46"/>
        <end position="56"/>
    </location>
</feature>
<organism evidence="2 3">
    <name type="scientific">Carpinus fangiana</name>
    <dbReference type="NCBI Taxonomy" id="176857"/>
    <lineage>
        <taxon>Eukaryota</taxon>
        <taxon>Viridiplantae</taxon>
        <taxon>Streptophyta</taxon>
        <taxon>Embryophyta</taxon>
        <taxon>Tracheophyta</taxon>
        <taxon>Spermatophyta</taxon>
        <taxon>Magnoliopsida</taxon>
        <taxon>eudicotyledons</taxon>
        <taxon>Gunneridae</taxon>
        <taxon>Pentapetalae</taxon>
        <taxon>rosids</taxon>
        <taxon>fabids</taxon>
        <taxon>Fagales</taxon>
        <taxon>Betulaceae</taxon>
        <taxon>Carpinus</taxon>
    </lineage>
</organism>
<protein>
    <submittedName>
        <fullName evidence="2">Uncharacterized protein</fullName>
    </submittedName>
</protein>
<evidence type="ECO:0000313" key="2">
    <source>
        <dbReference type="EMBL" id="KAE8100482.1"/>
    </source>
</evidence>
<feature type="compositionally biased region" description="Basic and acidic residues" evidence="1">
    <location>
        <begin position="22"/>
        <end position="38"/>
    </location>
</feature>
<keyword evidence="3" id="KW-1185">Reference proteome</keyword>
<reference evidence="2 3" key="1">
    <citation type="submission" date="2019-06" db="EMBL/GenBank/DDBJ databases">
        <title>A chromosomal-level reference genome of Carpinus fangiana (Coryloideae, Betulaceae).</title>
        <authorList>
            <person name="Yang X."/>
            <person name="Wang Z."/>
            <person name="Zhang L."/>
            <person name="Hao G."/>
            <person name="Liu J."/>
            <person name="Yang Y."/>
        </authorList>
    </citation>
    <scope>NUCLEOTIDE SEQUENCE [LARGE SCALE GENOMIC DNA]</scope>
    <source>
        <strain evidence="2">Cfa_2016G</strain>
        <tissue evidence="2">Leaf</tissue>
    </source>
</reference>
<dbReference type="AlphaFoldDB" id="A0A5N6RLR9"/>
<evidence type="ECO:0000256" key="1">
    <source>
        <dbReference type="SAM" id="MobiDB-lite"/>
    </source>
</evidence>
<accession>A0A5N6RLR9</accession>
<dbReference type="EMBL" id="CM017327">
    <property type="protein sequence ID" value="KAE8100482.1"/>
    <property type="molecule type" value="Genomic_DNA"/>
</dbReference>
<dbReference type="Proteomes" id="UP000327013">
    <property type="component" value="Chromosome 7"/>
</dbReference>
<proteinExistence type="predicted"/>
<evidence type="ECO:0000313" key="3">
    <source>
        <dbReference type="Proteomes" id="UP000327013"/>
    </source>
</evidence>
<gene>
    <name evidence="2" type="ORF">FH972_018378</name>
</gene>
<sequence>MAVAFPCSQRERNRGIISPRTSTDKMKARRKPFSDKLKTNQRFRTRNAQYPLSPTRNKTENPDEEHLWVKR</sequence>